<evidence type="ECO:0000313" key="1">
    <source>
        <dbReference type="EMBL" id="CAF1711543.1"/>
    </source>
</evidence>
<accession>A0A816ILF1</accession>
<sequence length="86" mass="10075">MERKIHVKVPHWVGMNIVEAAHRNEPTDEENDMLDLAFGLTEITDISGFQIKEHALLFQLIHAFHHQHILRALELRLVLQMEHCFA</sequence>
<reference evidence="1" key="1">
    <citation type="submission" date="2021-01" db="EMBL/GenBank/DDBJ databases">
        <authorList>
            <consortium name="Genoscope - CEA"/>
            <person name="William W."/>
        </authorList>
    </citation>
    <scope>NUCLEOTIDE SEQUENCE</scope>
</reference>
<protein>
    <submittedName>
        <fullName evidence="1">(rape) hypothetical protein</fullName>
    </submittedName>
</protein>
<dbReference type="Proteomes" id="UP001295469">
    <property type="component" value="Chromosome C03"/>
</dbReference>
<dbReference type="AlphaFoldDB" id="A0A816ILF1"/>
<organism evidence="1">
    <name type="scientific">Brassica napus</name>
    <name type="common">Rape</name>
    <dbReference type="NCBI Taxonomy" id="3708"/>
    <lineage>
        <taxon>Eukaryota</taxon>
        <taxon>Viridiplantae</taxon>
        <taxon>Streptophyta</taxon>
        <taxon>Embryophyta</taxon>
        <taxon>Tracheophyta</taxon>
        <taxon>Spermatophyta</taxon>
        <taxon>Magnoliopsida</taxon>
        <taxon>eudicotyledons</taxon>
        <taxon>Gunneridae</taxon>
        <taxon>Pentapetalae</taxon>
        <taxon>rosids</taxon>
        <taxon>malvids</taxon>
        <taxon>Brassicales</taxon>
        <taxon>Brassicaceae</taxon>
        <taxon>Brassiceae</taxon>
        <taxon>Brassica</taxon>
    </lineage>
</organism>
<proteinExistence type="predicted"/>
<gene>
    <name evidence="1" type="ORF">DARMORV10_C03P86230.1</name>
</gene>
<name>A0A816ILF1_BRANA</name>
<dbReference type="EMBL" id="HG994367">
    <property type="protein sequence ID" value="CAF1711543.1"/>
    <property type="molecule type" value="Genomic_DNA"/>
</dbReference>